<dbReference type="InterPro" id="IPR025857">
    <property type="entry name" value="MacB_PCD"/>
</dbReference>
<evidence type="ECO:0000256" key="2">
    <source>
        <dbReference type="ARBA" id="ARBA00005236"/>
    </source>
</evidence>
<evidence type="ECO:0000259" key="8">
    <source>
        <dbReference type="Pfam" id="PF02687"/>
    </source>
</evidence>
<dbReference type="InterPro" id="IPR003838">
    <property type="entry name" value="ABC3_permease_C"/>
</dbReference>
<evidence type="ECO:0000256" key="1">
    <source>
        <dbReference type="ARBA" id="ARBA00004651"/>
    </source>
</evidence>
<dbReference type="AlphaFoldDB" id="A0A832I435"/>
<comment type="similarity">
    <text evidence="2">Belongs to the ABC-4 integral membrane protein family. LolC/E subfamily.</text>
</comment>
<evidence type="ECO:0000256" key="4">
    <source>
        <dbReference type="ARBA" id="ARBA00022692"/>
    </source>
</evidence>
<organism evidence="10">
    <name type="scientific">Eiseniibacteriota bacterium</name>
    <dbReference type="NCBI Taxonomy" id="2212470"/>
    <lineage>
        <taxon>Bacteria</taxon>
        <taxon>Candidatus Eiseniibacteriota</taxon>
    </lineage>
</organism>
<sequence length="412" mass="43215">MNLSLWIAGRYLRTRRRSGFITLLTGISVAGVAVGVTALLTVLAVMNGFESEIQTRIAGTDAHVVLLGGDTGGVPDGEALARRLRAEAGVAGAAPFTYAKTMVFREGLAEGMVVKGVDLAAERAVTTVAAHMTPPLDSIPLRAEGGVPGIVLGTELAARLGAQVGDEVLLATLSGREASALGVVPKLRPFRVVALFSSGLYTYDSSFGFTAIPAAQEFFGLGAAVTGVAVRLSDMFDAPAASGRLLRAAGDPTLRVNNWIELNRNLFTWMRLEKTVMFVILALIVLVAAFNIVSTLFMVVLEKRRDIGVLKTLGATDGAVLGIFLFEGLLIGALGTALGVGLGLGLIEALRRYPIVTLPGDVYFIERLPVRPEAGDFAAVVLAALALCLAAGIYPAWQASRLDPVESIRSNA</sequence>
<feature type="domain" description="MacB-like periplasmic core" evidence="9">
    <location>
        <begin position="25"/>
        <end position="245"/>
    </location>
</feature>
<dbReference type="PANTHER" id="PTHR30489:SF0">
    <property type="entry name" value="LIPOPROTEIN-RELEASING SYSTEM TRANSMEMBRANE PROTEIN LOLE"/>
    <property type="match status" value="1"/>
</dbReference>
<gene>
    <name evidence="10" type="ORF">ENR23_05605</name>
</gene>
<comment type="caution">
    <text evidence="10">The sequence shown here is derived from an EMBL/GenBank/DDBJ whole genome shotgun (WGS) entry which is preliminary data.</text>
</comment>
<keyword evidence="6 7" id="KW-0472">Membrane</keyword>
<evidence type="ECO:0000256" key="5">
    <source>
        <dbReference type="ARBA" id="ARBA00022989"/>
    </source>
</evidence>
<protein>
    <submittedName>
        <fullName evidence="10">FtsX-like permease family protein</fullName>
    </submittedName>
</protein>
<comment type="subcellular location">
    <subcellularLocation>
        <location evidence="1">Cell membrane</location>
        <topology evidence="1">Multi-pass membrane protein</topology>
    </subcellularLocation>
</comment>
<keyword evidence="5 7" id="KW-1133">Transmembrane helix</keyword>
<evidence type="ECO:0000313" key="10">
    <source>
        <dbReference type="EMBL" id="HGZ42895.1"/>
    </source>
</evidence>
<keyword evidence="3" id="KW-1003">Cell membrane</keyword>
<feature type="transmembrane region" description="Helical" evidence="7">
    <location>
        <begin position="377"/>
        <end position="397"/>
    </location>
</feature>
<feature type="transmembrane region" description="Helical" evidence="7">
    <location>
        <begin position="321"/>
        <end position="347"/>
    </location>
</feature>
<dbReference type="GO" id="GO:0098797">
    <property type="term" value="C:plasma membrane protein complex"/>
    <property type="evidence" value="ECO:0007669"/>
    <property type="project" value="TreeGrafter"/>
</dbReference>
<feature type="transmembrane region" description="Helical" evidence="7">
    <location>
        <begin position="20"/>
        <end position="46"/>
    </location>
</feature>
<evidence type="ECO:0000256" key="6">
    <source>
        <dbReference type="ARBA" id="ARBA00023136"/>
    </source>
</evidence>
<dbReference type="PANTHER" id="PTHR30489">
    <property type="entry name" value="LIPOPROTEIN-RELEASING SYSTEM TRANSMEMBRANE PROTEIN LOLE"/>
    <property type="match status" value="1"/>
</dbReference>
<accession>A0A832I435</accession>
<evidence type="ECO:0000256" key="3">
    <source>
        <dbReference type="ARBA" id="ARBA00022475"/>
    </source>
</evidence>
<name>A0A832I435_UNCEI</name>
<dbReference type="InterPro" id="IPR051447">
    <property type="entry name" value="Lipoprotein-release_system"/>
</dbReference>
<dbReference type="Pfam" id="PF02687">
    <property type="entry name" value="FtsX"/>
    <property type="match status" value="1"/>
</dbReference>
<reference evidence="10" key="1">
    <citation type="journal article" date="2020" name="mSystems">
        <title>Genome- and Community-Level Interaction Insights into Carbon Utilization and Element Cycling Functions of Hydrothermarchaeota in Hydrothermal Sediment.</title>
        <authorList>
            <person name="Zhou Z."/>
            <person name="Liu Y."/>
            <person name="Xu W."/>
            <person name="Pan J."/>
            <person name="Luo Z.H."/>
            <person name="Li M."/>
        </authorList>
    </citation>
    <scope>NUCLEOTIDE SEQUENCE [LARGE SCALE GENOMIC DNA]</scope>
    <source>
        <strain evidence="10">SpSt-381</strain>
    </source>
</reference>
<dbReference type="EMBL" id="DSQF01000012">
    <property type="protein sequence ID" value="HGZ42895.1"/>
    <property type="molecule type" value="Genomic_DNA"/>
</dbReference>
<proteinExistence type="inferred from homology"/>
<evidence type="ECO:0000256" key="7">
    <source>
        <dbReference type="SAM" id="Phobius"/>
    </source>
</evidence>
<keyword evidence="4 7" id="KW-0812">Transmembrane</keyword>
<evidence type="ECO:0000259" key="9">
    <source>
        <dbReference type="Pfam" id="PF12704"/>
    </source>
</evidence>
<dbReference type="Pfam" id="PF12704">
    <property type="entry name" value="MacB_PCD"/>
    <property type="match status" value="1"/>
</dbReference>
<dbReference type="GO" id="GO:0044874">
    <property type="term" value="P:lipoprotein localization to outer membrane"/>
    <property type="evidence" value="ECO:0007669"/>
    <property type="project" value="TreeGrafter"/>
</dbReference>
<feature type="transmembrane region" description="Helical" evidence="7">
    <location>
        <begin position="276"/>
        <end position="301"/>
    </location>
</feature>
<feature type="domain" description="ABC3 transporter permease C-terminal" evidence="8">
    <location>
        <begin position="279"/>
        <end position="404"/>
    </location>
</feature>